<dbReference type="PROSITE" id="PS51078">
    <property type="entry name" value="ICLR_ED"/>
    <property type="match status" value="1"/>
</dbReference>
<keyword evidence="3" id="KW-1185">Reference proteome</keyword>
<gene>
    <name evidence="2" type="ORF">HNP81_004515</name>
</gene>
<name>A0ABR6CVW3_9BACI</name>
<comment type="caution">
    <text evidence="2">The sequence shown here is derived from an EMBL/GenBank/DDBJ whole genome shotgun (WGS) entry which is preliminary data.</text>
</comment>
<evidence type="ECO:0000259" key="1">
    <source>
        <dbReference type="PROSITE" id="PS51078"/>
    </source>
</evidence>
<dbReference type="EMBL" id="JACJHX010000027">
    <property type="protein sequence ID" value="MBA9029155.1"/>
    <property type="molecule type" value="Genomic_DNA"/>
</dbReference>
<dbReference type="InterPro" id="IPR029016">
    <property type="entry name" value="GAF-like_dom_sf"/>
</dbReference>
<sequence>MVRKRGIGISVGELDENENGISAPIFDQRNNLIAFISV</sequence>
<proteinExistence type="predicted"/>
<dbReference type="InterPro" id="IPR014757">
    <property type="entry name" value="Tscrpt_reg_IclR_C"/>
</dbReference>
<keyword evidence="2" id="KW-0238">DNA-binding</keyword>
<feature type="domain" description="IclR-ED" evidence="1">
    <location>
        <begin position="1"/>
        <end position="38"/>
    </location>
</feature>
<dbReference type="Gene3D" id="3.30.450.40">
    <property type="match status" value="1"/>
</dbReference>
<protein>
    <submittedName>
        <fullName evidence="2">DNA-binding IclR family transcriptional regulator</fullName>
    </submittedName>
</protein>
<accession>A0ABR6CVW3</accession>
<dbReference type="Proteomes" id="UP000626697">
    <property type="component" value="Unassembled WGS sequence"/>
</dbReference>
<organism evidence="2 3">
    <name type="scientific">Peribacillus huizhouensis</name>
    <dbReference type="NCBI Taxonomy" id="1501239"/>
    <lineage>
        <taxon>Bacteria</taxon>
        <taxon>Bacillati</taxon>
        <taxon>Bacillota</taxon>
        <taxon>Bacilli</taxon>
        <taxon>Bacillales</taxon>
        <taxon>Bacillaceae</taxon>
        <taxon>Peribacillus</taxon>
    </lineage>
</organism>
<dbReference type="SUPFAM" id="SSF55781">
    <property type="entry name" value="GAF domain-like"/>
    <property type="match status" value="1"/>
</dbReference>
<reference evidence="2 3" key="1">
    <citation type="submission" date="2020-08" db="EMBL/GenBank/DDBJ databases">
        <title>Genomic Encyclopedia of Type Strains, Phase IV (KMG-IV): sequencing the most valuable type-strain genomes for metagenomic binning, comparative biology and taxonomic classification.</title>
        <authorList>
            <person name="Goeker M."/>
        </authorList>
    </citation>
    <scope>NUCLEOTIDE SEQUENCE [LARGE SCALE GENOMIC DNA]</scope>
    <source>
        <strain evidence="2 3">DSM 105481</strain>
    </source>
</reference>
<evidence type="ECO:0000313" key="2">
    <source>
        <dbReference type="EMBL" id="MBA9029155.1"/>
    </source>
</evidence>
<evidence type="ECO:0000313" key="3">
    <source>
        <dbReference type="Proteomes" id="UP000626697"/>
    </source>
</evidence>
<dbReference type="GO" id="GO:0003677">
    <property type="term" value="F:DNA binding"/>
    <property type="evidence" value="ECO:0007669"/>
    <property type="project" value="UniProtKB-KW"/>
</dbReference>